<evidence type="ECO:0000313" key="2">
    <source>
        <dbReference type="EMBL" id="KZB87430.1"/>
    </source>
</evidence>
<dbReference type="RefSeq" id="WP_061984865.1">
    <property type="nucleotide sequence ID" value="NZ_FOPQ01000034.1"/>
</dbReference>
<dbReference type="NCBIfam" id="NF041510">
    <property type="entry name" value="AMED_5909_fam"/>
    <property type="match status" value="1"/>
</dbReference>
<reference evidence="2 4" key="1">
    <citation type="submission" date="2015-12" db="EMBL/GenBank/DDBJ databases">
        <title>Amycolatopsis regifaucium genome sequencing and assembly.</title>
        <authorList>
            <person name="Mayilraj S."/>
        </authorList>
    </citation>
    <scope>NUCLEOTIDE SEQUENCE [LARGE SCALE GENOMIC DNA]</scope>
    <source>
        <strain evidence="2 4">GY080</strain>
    </source>
</reference>
<reference evidence="3 5" key="2">
    <citation type="submission" date="2016-11" db="EMBL/GenBank/DDBJ databases">
        <title>Genome sequencing of Amycolatopsis regifaucium.</title>
        <authorList>
            <person name="Mayilraj S."/>
            <person name="Kaur N."/>
        </authorList>
    </citation>
    <scope>NUCLEOTIDE SEQUENCE [LARGE SCALE GENOMIC DNA]</scope>
    <source>
        <strain evidence="3 5">GY080</strain>
    </source>
</reference>
<proteinExistence type="predicted"/>
<protein>
    <submittedName>
        <fullName evidence="2">Uncharacterized protein</fullName>
    </submittedName>
</protein>
<dbReference type="InterPro" id="IPR048152">
    <property type="entry name" value="AMED_5909-like"/>
</dbReference>
<name>A0A154MTJ9_9PSEU</name>
<dbReference type="EMBL" id="LOBU02000012">
    <property type="protein sequence ID" value="OKA08267.1"/>
    <property type="molecule type" value="Genomic_DNA"/>
</dbReference>
<accession>A0A154MTJ9</accession>
<keyword evidence="5" id="KW-1185">Reference proteome</keyword>
<gene>
    <name evidence="3" type="ORF">ATP06_0213345</name>
    <name evidence="2" type="ORF">AVL48_22580</name>
</gene>
<evidence type="ECO:0000313" key="4">
    <source>
        <dbReference type="Proteomes" id="UP000076321"/>
    </source>
</evidence>
<sequence length="84" mass="9723">MTTPGRNEPQTLKEAHDVAASTRPLPGASLATWLKWRQANARMYRAVSDVDRFHHHELRYWVSHEEDKAEELAARIAEEKAETR</sequence>
<feature type="region of interest" description="Disordered" evidence="1">
    <location>
        <begin position="1"/>
        <end position="20"/>
    </location>
</feature>
<evidence type="ECO:0000256" key="1">
    <source>
        <dbReference type="SAM" id="MobiDB-lite"/>
    </source>
</evidence>
<organism evidence="2 4">
    <name type="scientific">Amycolatopsis regifaucium</name>
    <dbReference type="NCBI Taxonomy" id="546365"/>
    <lineage>
        <taxon>Bacteria</taxon>
        <taxon>Bacillati</taxon>
        <taxon>Actinomycetota</taxon>
        <taxon>Actinomycetes</taxon>
        <taxon>Pseudonocardiales</taxon>
        <taxon>Pseudonocardiaceae</taxon>
        <taxon>Amycolatopsis</taxon>
    </lineage>
</organism>
<dbReference type="EMBL" id="LQCI01000003">
    <property type="protein sequence ID" value="KZB87430.1"/>
    <property type="molecule type" value="Genomic_DNA"/>
</dbReference>
<dbReference type="AlphaFoldDB" id="A0A154MTJ9"/>
<dbReference type="Proteomes" id="UP000186883">
    <property type="component" value="Unassembled WGS sequence"/>
</dbReference>
<evidence type="ECO:0000313" key="5">
    <source>
        <dbReference type="Proteomes" id="UP000186883"/>
    </source>
</evidence>
<comment type="caution">
    <text evidence="2">The sequence shown here is derived from an EMBL/GenBank/DDBJ whole genome shotgun (WGS) entry which is preliminary data.</text>
</comment>
<feature type="compositionally biased region" description="Polar residues" evidence="1">
    <location>
        <begin position="1"/>
        <end position="10"/>
    </location>
</feature>
<evidence type="ECO:0000313" key="3">
    <source>
        <dbReference type="EMBL" id="OKA08267.1"/>
    </source>
</evidence>
<dbReference type="Proteomes" id="UP000076321">
    <property type="component" value="Unassembled WGS sequence"/>
</dbReference>